<dbReference type="EMBL" id="JAGTTL010000016">
    <property type="protein sequence ID" value="KAK6310495.1"/>
    <property type="molecule type" value="Genomic_DNA"/>
</dbReference>
<protein>
    <recommendedName>
        <fullName evidence="4">Secreted protein</fullName>
    </recommendedName>
</protein>
<evidence type="ECO:0000313" key="2">
    <source>
        <dbReference type="EMBL" id="KAK6310495.1"/>
    </source>
</evidence>
<gene>
    <name evidence="2" type="ORF">J4Q44_G00185500</name>
</gene>
<keyword evidence="3" id="KW-1185">Reference proteome</keyword>
<keyword evidence="1" id="KW-0732">Signal</keyword>
<accession>A0AAN8LQU6</accession>
<feature type="chain" id="PRO_5042813309" description="Secreted protein" evidence="1">
    <location>
        <begin position="32"/>
        <end position="67"/>
    </location>
</feature>
<proteinExistence type="predicted"/>
<comment type="caution">
    <text evidence="2">The sequence shown here is derived from an EMBL/GenBank/DDBJ whole genome shotgun (WGS) entry which is preliminary data.</text>
</comment>
<dbReference type="Proteomes" id="UP001356427">
    <property type="component" value="Unassembled WGS sequence"/>
</dbReference>
<evidence type="ECO:0008006" key="4">
    <source>
        <dbReference type="Google" id="ProtNLM"/>
    </source>
</evidence>
<reference evidence="2 3" key="1">
    <citation type="submission" date="2021-04" db="EMBL/GenBank/DDBJ databases">
        <authorList>
            <person name="De Guttry C."/>
            <person name="Zahm M."/>
            <person name="Klopp C."/>
            <person name="Cabau C."/>
            <person name="Louis A."/>
            <person name="Berthelot C."/>
            <person name="Parey E."/>
            <person name="Roest Crollius H."/>
            <person name="Montfort J."/>
            <person name="Robinson-Rechavi M."/>
            <person name="Bucao C."/>
            <person name="Bouchez O."/>
            <person name="Gislard M."/>
            <person name="Lluch J."/>
            <person name="Milhes M."/>
            <person name="Lampietro C."/>
            <person name="Lopez Roques C."/>
            <person name="Donnadieu C."/>
            <person name="Braasch I."/>
            <person name="Desvignes T."/>
            <person name="Postlethwait J."/>
            <person name="Bobe J."/>
            <person name="Wedekind C."/>
            <person name="Guiguen Y."/>
        </authorList>
    </citation>
    <scope>NUCLEOTIDE SEQUENCE [LARGE SCALE GENOMIC DNA]</scope>
    <source>
        <strain evidence="2">Cs_M1</strain>
        <tissue evidence="2">Blood</tissue>
    </source>
</reference>
<organism evidence="2 3">
    <name type="scientific">Coregonus suidteri</name>
    <dbReference type="NCBI Taxonomy" id="861788"/>
    <lineage>
        <taxon>Eukaryota</taxon>
        <taxon>Metazoa</taxon>
        <taxon>Chordata</taxon>
        <taxon>Craniata</taxon>
        <taxon>Vertebrata</taxon>
        <taxon>Euteleostomi</taxon>
        <taxon>Actinopterygii</taxon>
        <taxon>Neopterygii</taxon>
        <taxon>Teleostei</taxon>
        <taxon>Protacanthopterygii</taxon>
        <taxon>Salmoniformes</taxon>
        <taxon>Salmonidae</taxon>
        <taxon>Coregoninae</taxon>
        <taxon>Coregonus</taxon>
    </lineage>
</organism>
<dbReference type="AlphaFoldDB" id="A0AAN8LQU6"/>
<feature type="signal peptide" evidence="1">
    <location>
        <begin position="1"/>
        <end position="31"/>
    </location>
</feature>
<sequence length="67" mass="7353">MEPKTPPRLSSSSSLVGWLCCIILLIRTLQGKPPLIGQHVTQLLVLGTAEELCVRGHVCEIGNEREM</sequence>
<name>A0AAN8LQU6_9TELE</name>
<evidence type="ECO:0000313" key="3">
    <source>
        <dbReference type="Proteomes" id="UP001356427"/>
    </source>
</evidence>
<evidence type="ECO:0000256" key="1">
    <source>
        <dbReference type="SAM" id="SignalP"/>
    </source>
</evidence>